<evidence type="ECO:0000256" key="7">
    <source>
        <dbReference type="ARBA" id="ARBA00023136"/>
    </source>
</evidence>
<proteinExistence type="inferred from homology"/>
<dbReference type="Proteomes" id="UP000569951">
    <property type="component" value="Unassembled WGS sequence"/>
</dbReference>
<keyword evidence="6 8" id="KW-1133">Transmembrane helix</keyword>
<dbReference type="AlphaFoldDB" id="A0A841I3U9"/>
<dbReference type="InterPro" id="IPR011606">
    <property type="entry name" value="Brnchd-chn_aa_trnsp_permease"/>
</dbReference>
<dbReference type="RefSeq" id="WP_183987348.1">
    <property type="nucleotide sequence ID" value="NZ_JACHHG010000007.1"/>
</dbReference>
<evidence type="ECO:0000256" key="5">
    <source>
        <dbReference type="ARBA" id="ARBA00022692"/>
    </source>
</evidence>
<keyword evidence="4" id="KW-1003">Cell membrane</keyword>
<dbReference type="PANTHER" id="PTHR34979">
    <property type="entry name" value="INNER MEMBRANE PROTEIN YGAZ"/>
    <property type="match status" value="1"/>
</dbReference>
<evidence type="ECO:0000256" key="8">
    <source>
        <dbReference type="SAM" id="Phobius"/>
    </source>
</evidence>
<protein>
    <submittedName>
        <fullName evidence="9">4-azaleucine resistance transporter AzlC</fullName>
    </submittedName>
</protein>
<keyword evidence="7 8" id="KW-0472">Membrane</keyword>
<name>A0A841I3U9_9DEIO</name>
<feature type="transmembrane region" description="Helical" evidence="8">
    <location>
        <begin position="120"/>
        <end position="146"/>
    </location>
</feature>
<keyword evidence="3" id="KW-0813">Transport</keyword>
<evidence type="ECO:0000256" key="1">
    <source>
        <dbReference type="ARBA" id="ARBA00004651"/>
    </source>
</evidence>
<comment type="similarity">
    <text evidence="2">Belongs to the AzlC family.</text>
</comment>
<keyword evidence="5 8" id="KW-0812">Transmembrane</keyword>
<accession>A0A841I3U9</accession>
<evidence type="ECO:0000256" key="2">
    <source>
        <dbReference type="ARBA" id="ARBA00010735"/>
    </source>
</evidence>
<dbReference type="EMBL" id="JACHHG010000007">
    <property type="protein sequence ID" value="MBB6098682.1"/>
    <property type="molecule type" value="Genomic_DNA"/>
</dbReference>
<dbReference type="PANTHER" id="PTHR34979:SF1">
    <property type="entry name" value="INNER MEMBRANE PROTEIN YGAZ"/>
    <property type="match status" value="1"/>
</dbReference>
<feature type="transmembrane region" description="Helical" evidence="8">
    <location>
        <begin position="199"/>
        <end position="216"/>
    </location>
</feature>
<feature type="transmembrane region" description="Helical" evidence="8">
    <location>
        <begin position="50"/>
        <end position="75"/>
    </location>
</feature>
<keyword evidence="10" id="KW-1185">Reference proteome</keyword>
<dbReference type="GO" id="GO:1903785">
    <property type="term" value="P:L-valine transmembrane transport"/>
    <property type="evidence" value="ECO:0007669"/>
    <property type="project" value="TreeGrafter"/>
</dbReference>
<evidence type="ECO:0000256" key="6">
    <source>
        <dbReference type="ARBA" id="ARBA00022989"/>
    </source>
</evidence>
<dbReference type="Pfam" id="PF03591">
    <property type="entry name" value="AzlC"/>
    <property type="match status" value="1"/>
</dbReference>
<sequence>MNDFLRGFRAVLPLWLGMIPFGLAYAVTARSAGLSFFETQTMSVLVFAGGAQFSAAGMFAAGAAPASIILTTLLLNARHLLYGLSLSRTLPLAGWRRAVGAHFLTDEAYGITTLEARPTFAYLLGAEMSVFFSWNAATALGAWLGASVPDPRALGVDFVFPLAFLALLVPLLRGAVELWVALISALAAVALAQVLPGGLMILTVAIGGSLLGAWLTRPRPELPGQRKETA</sequence>
<organism evidence="9 10">
    <name type="scientific">Deinobacterium chartae</name>
    <dbReference type="NCBI Taxonomy" id="521158"/>
    <lineage>
        <taxon>Bacteria</taxon>
        <taxon>Thermotogati</taxon>
        <taxon>Deinococcota</taxon>
        <taxon>Deinococci</taxon>
        <taxon>Deinococcales</taxon>
        <taxon>Deinococcaceae</taxon>
        <taxon>Deinobacterium</taxon>
    </lineage>
</organism>
<evidence type="ECO:0000313" key="10">
    <source>
        <dbReference type="Proteomes" id="UP000569951"/>
    </source>
</evidence>
<gene>
    <name evidence="9" type="ORF">HNR42_002117</name>
</gene>
<comment type="caution">
    <text evidence="9">The sequence shown here is derived from an EMBL/GenBank/DDBJ whole genome shotgun (WGS) entry which is preliminary data.</text>
</comment>
<dbReference type="GO" id="GO:0005886">
    <property type="term" value="C:plasma membrane"/>
    <property type="evidence" value="ECO:0007669"/>
    <property type="project" value="UniProtKB-SubCell"/>
</dbReference>
<reference evidence="9 10" key="1">
    <citation type="submission" date="2020-08" db="EMBL/GenBank/DDBJ databases">
        <title>Genomic Encyclopedia of Type Strains, Phase IV (KMG-IV): sequencing the most valuable type-strain genomes for metagenomic binning, comparative biology and taxonomic classification.</title>
        <authorList>
            <person name="Goeker M."/>
        </authorList>
    </citation>
    <scope>NUCLEOTIDE SEQUENCE [LARGE SCALE GENOMIC DNA]</scope>
    <source>
        <strain evidence="9 10">DSM 21458</strain>
    </source>
</reference>
<comment type="subcellular location">
    <subcellularLocation>
        <location evidence="1">Cell membrane</location>
        <topology evidence="1">Multi-pass membrane protein</topology>
    </subcellularLocation>
</comment>
<evidence type="ECO:0000256" key="3">
    <source>
        <dbReference type="ARBA" id="ARBA00022448"/>
    </source>
</evidence>
<evidence type="ECO:0000256" key="4">
    <source>
        <dbReference type="ARBA" id="ARBA00022475"/>
    </source>
</evidence>
<evidence type="ECO:0000313" key="9">
    <source>
        <dbReference type="EMBL" id="MBB6098682.1"/>
    </source>
</evidence>